<comment type="caution">
    <text evidence="2">The sequence shown here is derived from an EMBL/GenBank/DDBJ whole genome shotgun (WGS) entry which is preliminary data.</text>
</comment>
<keyword evidence="3" id="KW-1185">Reference proteome</keyword>
<evidence type="ECO:0000313" key="3">
    <source>
        <dbReference type="Proteomes" id="UP001066276"/>
    </source>
</evidence>
<proteinExistence type="predicted"/>
<protein>
    <submittedName>
        <fullName evidence="2">Uncharacterized protein</fullName>
    </submittedName>
</protein>
<dbReference type="AlphaFoldDB" id="A0AAV7TR13"/>
<evidence type="ECO:0000313" key="2">
    <source>
        <dbReference type="EMBL" id="KAJ1179119.1"/>
    </source>
</evidence>
<dbReference type="Proteomes" id="UP001066276">
    <property type="component" value="Chromosome 3_2"/>
</dbReference>
<sequence>MREGTRPGLIQVMTGEDVPGLGLGPSPGSPLATAVASALIVLSKPLLGPSALKVARPAGRRSPTPAGNVCFLAPQYEEYGFFNPGDKEAGRVEPHWDLYTHSPVIKGRTGDEDGPGEEPASVEEVGEEGWRLTEAAQRGIQGAKRGPAGESTDHQADEEFPLSAETHKWENTSSNGNAETAREGAH</sequence>
<feature type="compositionally biased region" description="Acidic residues" evidence="1">
    <location>
        <begin position="112"/>
        <end position="127"/>
    </location>
</feature>
<feature type="region of interest" description="Disordered" evidence="1">
    <location>
        <begin position="102"/>
        <end position="186"/>
    </location>
</feature>
<organism evidence="2 3">
    <name type="scientific">Pleurodeles waltl</name>
    <name type="common">Iberian ribbed newt</name>
    <dbReference type="NCBI Taxonomy" id="8319"/>
    <lineage>
        <taxon>Eukaryota</taxon>
        <taxon>Metazoa</taxon>
        <taxon>Chordata</taxon>
        <taxon>Craniata</taxon>
        <taxon>Vertebrata</taxon>
        <taxon>Euteleostomi</taxon>
        <taxon>Amphibia</taxon>
        <taxon>Batrachia</taxon>
        <taxon>Caudata</taxon>
        <taxon>Salamandroidea</taxon>
        <taxon>Salamandridae</taxon>
        <taxon>Pleurodelinae</taxon>
        <taxon>Pleurodeles</taxon>
    </lineage>
</organism>
<evidence type="ECO:0000256" key="1">
    <source>
        <dbReference type="SAM" id="MobiDB-lite"/>
    </source>
</evidence>
<name>A0AAV7TR13_PLEWA</name>
<accession>A0AAV7TR13</accession>
<reference evidence="2" key="1">
    <citation type="journal article" date="2022" name="bioRxiv">
        <title>Sequencing and chromosome-scale assembly of the giantPleurodeles waltlgenome.</title>
        <authorList>
            <person name="Brown T."/>
            <person name="Elewa A."/>
            <person name="Iarovenko S."/>
            <person name="Subramanian E."/>
            <person name="Araus A.J."/>
            <person name="Petzold A."/>
            <person name="Susuki M."/>
            <person name="Suzuki K.-i.T."/>
            <person name="Hayashi T."/>
            <person name="Toyoda A."/>
            <person name="Oliveira C."/>
            <person name="Osipova E."/>
            <person name="Leigh N.D."/>
            <person name="Simon A."/>
            <person name="Yun M.H."/>
        </authorList>
    </citation>
    <scope>NUCLEOTIDE SEQUENCE</scope>
    <source>
        <strain evidence="2">20211129_DDA</strain>
        <tissue evidence="2">Liver</tissue>
    </source>
</reference>
<dbReference type="EMBL" id="JANPWB010000006">
    <property type="protein sequence ID" value="KAJ1179119.1"/>
    <property type="molecule type" value="Genomic_DNA"/>
</dbReference>
<gene>
    <name evidence="2" type="ORF">NDU88_004355</name>
</gene>